<evidence type="ECO:0000313" key="3">
    <source>
        <dbReference type="EMBL" id="MFC1407175.1"/>
    </source>
</evidence>
<feature type="region of interest" description="Disordered" evidence="1">
    <location>
        <begin position="39"/>
        <end position="73"/>
    </location>
</feature>
<dbReference type="RefSeq" id="WP_030266310.1">
    <property type="nucleotide sequence ID" value="NZ_JBHEZZ010000039.1"/>
</dbReference>
<proteinExistence type="predicted"/>
<sequence length="251" mass="25983">MANPFLAPKRRRIFPRLLAAVVALLAAVAVGVAVESQLGPRAPKTYTPPAAIPLPGASTSQSPTPTPSPSASAALTGALQLVEGTELVNGVRLGYPHSTVGAVSASVEYMRQIGSTLDPDRAAAVGRLVADASWSDAPQQLAQGPTATRKQLGLPTSGQVPASASVVLAPVEYQVRSTTADDATVLLLATYTTSSPGQGISTRMGVYPLDMHWSAGDWHVLAPSDNTNYSNLTAQPDSPDASAKGWQELKH</sequence>
<dbReference type="Proteomes" id="UP001592528">
    <property type="component" value="Unassembled WGS sequence"/>
</dbReference>
<gene>
    <name evidence="3" type="ORF">ACEZDJ_38415</name>
</gene>
<protein>
    <recommendedName>
        <fullName evidence="2">DUF8175 domain-containing protein</fullName>
    </recommendedName>
</protein>
<name>A0ABV6V0C9_9ACTN</name>
<evidence type="ECO:0000259" key="2">
    <source>
        <dbReference type="Pfam" id="PF26526"/>
    </source>
</evidence>
<evidence type="ECO:0000256" key="1">
    <source>
        <dbReference type="SAM" id="MobiDB-lite"/>
    </source>
</evidence>
<keyword evidence="4" id="KW-1185">Reference proteome</keyword>
<reference evidence="3 4" key="1">
    <citation type="submission" date="2024-09" db="EMBL/GenBank/DDBJ databases">
        <authorList>
            <person name="Lee S.D."/>
        </authorList>
    </citation>
    <scope>NUCLEOTIDE SEQUENCE [LARGE SCALE GENOMIC DNA]</scope>
    <source>
        <strain evidence="3 4">N1-5</strain>
    </source>
</reference>
<evidence type="ECO:0000313" key="4">
    <source>
        <dbReference type="Proteomes" id="UP001592528"/>
    </source>
</evidence>
<feature type="region of interest" description="Disordered" evidence="1">
    <location>
        <begin position="136"/>
        <end position="156"/>
    </location>
</feature>
<dbReference type="EMBL" id="JBHEZZ010000039">
    <property type="protein sequence ID" value="MFC1407175.1"/>
    <property type="molecule type" value="Genomic_DNA"/>
</dbReference>
<feature type="domain" description="DUF8175" evidence="2">
    <location>
        <begin position="88"/>
        <end position="233"/>
    </location>
</feature>
<dbReference type="InterPro" id="IPR058488">
    <property type="entry name" value="DUF8175"/>
</dbReference>
<comment type="caution">
    <text evidence="3">The sequence shown here is derived from an EMBL/GenBank/DDBJ whole genome shotgun (WGS) entry which is preliminary data.</text>
</comment>
<dbReference type="Pfam" id="PF26526">
    <property type="entry name" value="DUF8175"/>
    <property type="match status" value="1"/>
</dbReference>
<accession>A0ABV6V0C9</accession>
<feature type="region of interest" description="Disordered" evidence="1">
    <location>
        <begin position="227"/>
        <end position="251"/>
    </location>
</feature>
<organism evidence="3 4">
    <name type="scientific">Streptacidiphilus cavernicola</name>
    <dbReference type="NCBI Taxonomy" id="3342716"/>
    <lineage>
        <taxon>Bacteria</taxon>
        <taxon>Bacillati</taxon>
        <taxon>Actinomycetota</taxon>
        <taxon>Actinomycetes</taxon>
        <taxon>Kitasatosporales</taxon>
        <taxon>Streptomycetaceae</taxon>
        <taxon>Streptacidiphilus</taxon>
    </lineage>
</organism>
<feature type="compositionally biased region" description="Polar residues" evidence="1">
    <location>
        <begin position="227"/>
        <end position="236"/>
    </location>
</feature>
<feature type="compositionally biased region" description="Low complexity" evidence="1">
    <location>
        <begin position="55"/>
        <end position="73"/>
    </location>
</feature>